<accession>A0A858U5A1</accession>
<reference evidence="2 3" key="1">
    <citation type="submission" date="2020-04" db="EMBL/GenBank/DDBJ databases">
        <title>Novel Mycoplasma species detected in Phocoena phocoena (harbor porpoise) from the USA.</title>
        <authorList>
            <person name="Volokhov D.V."/>
        </authorList>
    </citation>
    <scope>NUCLEOTIDE SEQUENCE [LARGE SCALE GENOMIC DNA]</scope>
    <source>
        <strain evidence="2 3">C264-NAS</strain>
    </source>
</reference>
<keyword evidence="3" id="KW-1185">Reference proteome</keyword>
<sequence length="379" mass="45428">MKKHNLKSKFIFAMGAAVALVPLAAVSCFKKLTPKEQKKAEYKKRYIDSKNYVFDDFEDFTVNKEHISSPQVAIAHENFAKIYDDFIKWFDDFMGKFEIFTSVIYEYAPKDIHNFSTHTFYTKEVKINLNPRNYLDGKWNYSLFKDSDSYENWATNKEKFDDFISKIFQIPNLNIDLAVSGMNIYNVWHRYANDKENQDYGYFSKLTLTSDFWSNTYDKEKNEFIERPWVHSDFDELIWGPRYLKPKLNPGVEDNGFNADSHEIILKNGIEYEGSDSIWYPTFKKQEHYENSSFFFENFIVMKDDKPRLNITLFTDRPEELEKYTNYDFRLKTYLNKKLFSHFYIKNKEGEVKPIIEEILNPLRKVEEEQKEDNNKFFI</sequence>
<dbReference type="RefSeq" id="WP_169580258.1">
    <property type="nucleotide sequence ID" value="NZ_CP051480.1"/>
</dbReference>
<dbReference type="EMBL" id="CP051480">
    <property type="protein sequence ID" value="QJG66435.1"/>
    <property type="molecule type" value="Genomic_DNA"/>
</dbReference>
<dbReference type="Proteomes" id="UP000501728">
    <property type="component" value="Chromosome"/>
</dbReference>
<gene>
    <name evidence="2" type="ORF">HGG64_01785</name>
</gene>
<protein>
    <recommendedName>
        <fullName evidence="4">DUF31 domain-containing protein</fullName>
    </recommendedName>
</protein>
<evidence type="ECO:0000313" key="2">
    <source>
        <dbReference type="EMBL" id="QJG66435.1"/>
    </source>
</evidence>
<keyword evidence="1" id="KW-0732">Signal</keyword>
<dbReference type="KEGG" id="mphn:HGG64_01785"/>
<proteinExistence type="predicted"/>
<name>A0A858U5A1_9MOLU</name>
<feature type="chain" id="PRO_5032390751" description="DUF31 domain-containing protein" evidence="1">
    <location>
        <begin position="25"/>
        <end position="379"/>
    </location>
</feature>
<dbReference type="PROSITE" id="PS51257">
    <property type="entry name" value="PROKAR_LIPOPROTEIN"/>
    <property type="match status" value="1"/>
</dbReference>
<evidence type="ECO:0000313" key="3">
    <source>
        <dbReference type="Proteomes" id="UP000501728"/>
    </source>
</evidence>
<organism evidence="2 3">
    <name type="scientific">Mycoplasma phocoeninasale</name>
    <dbReference type="NCBI Taxonomy" id="2726117"/>
    <lineage>
        <taxon>Bacteria</taxon>
        <taxon>Bacillati</taxon>
        <taxon>Mycoplasmatota</taxon>
        <taxon>Mollicutes</taxon>
        <taxon>Mycoplasmataceae</taxon>
        <taxon>Mycoplasma</taxon>
    </lineage>
</organism>
<evidence type="ECO:0008006" key="4">
    <source>
        <dbReference type="Google" id="ProtNLM"/>
    </source>
</evidence>
<dbReference type="AlphaFoldDB" id="A0A858U5A1"/>
<evidence type="ECO:0000256" key="1">
    <source>
        <dbReference type="SAM" id="SignalP"/>
    </source>
</evidence>
<feature type="signal peptide" evidence="1">
    <location>
        <begin position="1"/>
        <end position="24"/>
    </location>
</feature>